<accession>A0ABP0EWG1</accession>
<protein>
    <submittedName>
        <fullName evidence="2">Uncharacterized protein</fullName>
    </submittedName>
</protein>
<feature type="compositionally biased region" description="Acidic residues" evidence="1">
    <location>
        <begin position="72"/>
        <end position="85"/>
    </location>
</feature>
<feature type="compositionally biased region" description="Polar residues" evidence="1">
    <location>
        <begin position="92"/>
        <end position="101"/>
    </location>
</feature>
<evidence type="ECO:0000313" key="3">
    <source>
        <dbReference type="Proteomes" id="UP001642483"/>
    </source>
</evidence>
<dbReference type="Proteomes" id="UP001642483">
    <property type="component" value="Unassembled WGS sequence"/>
</dbReference>
<proteinExistence type="predicted"/>
<reference evidence="2 3" key="1">
    <citation type="submission" date="2024-02" db="EMBL/GenBank/DDBJ databases">
        <authorList>
            <person name="Daric V."/>
            <person name="Darras S."/>
        </authorList>
    </citation>
    <scope>NUCLEOTIDE SEQUENCE [LARGE SCALE GENOMIC DNA]</scope>
</reference>
<sequence length="113" mass="12482">MKDITDIFVCGPQNLTKSIISTQECVSFQTHAQTFSDAGQGCAPYTSMAKTLESTPLGKTENCQERDKSLEDFDCVENYEDDDSDTEHSSQNRDNSGSSEGYTHPCFDECANC</sequence>
<gene>
    <name evidence="2" type="ORF">CVLEPA_LOCUS784</name>
</gene>
<organism evidence="2 3">
    <name type="scientific">Clavelina lepadiformis</name>
    <name type="common">Light-bulb sea squirt</name>
    <name type="synonym">Ascidia lepadiformis</name>
    <dbReference type="NCBI Taxonomy" id="159417"/>
    <lineage>
        <taxon>Eukaryota</taxon>
        <taxon>Metazoa</taxon>
        <taxon>Chordata</taxon>
        <taxon>Tunicata</taxon>
        <taxon>Ascidiacea</taxon>
        <taxon>Aplousobranchia</taxon>
        <taxon>Clavelinidae</taxon>
        <taxon>Clavelina</taxon>
    </lineage>
</organism>
<name>A0ABP0EWG1_CLALP</name>
<evidence type="ECO:0000256" key="1">
    <source>
        <dbReference type="SAM" id="MobiDB-lite"/>
    </source>
</evidence>
<dbReference type="EMBL" id="CAWYQH010000001">
    <property type="protein sequence ID" value="CAK8671742.1"/>
    <property type="molecule type" value="Genomic_DNA"/>
</dbReference>
<evidence type="ECO:0000313" key="2">
    <source>
        <dbReference type="EMBL" id="CAK8671742.1"/>
    </source>
</evidence>
<feature type="region of interest" description="Disordered" evidence="1">
    <location>
        <begin position="71"/>
        <end position="104"/>
    </location>
</feature>
<comment type="caution">
    <text evidence="2">The sequence shown here is derived from an EMBL/GenBank/DDBJ whole genome shotgun (WGS) entry which is preliminary data.</text>
</comment>
<keyword evidence="3" id="KW-1185">Reference proteome</keyword>